<accession>A0A7X3MFX8</accession>
<reference evidence="2 3" key="1">
    <citation type="submission" date="2019-12" db="EMBL/GenBank/DDBJ databases">
        <title>Sporaefaciens musculi gen. nov., sp. nov., a novel bacterium isolated from the caecum of an obese mouse.</title>
        <authorList>
            <person name="Rasmussen T.S."/>
            <person name="Streidl T."/>
            <person name="Hitch T.C.A."/>
            <person name="Wortmann E."/>
            <person name="Deptula P."/>
            <person name="Hansen M."/>
            <person name="Nielsen D.S."/>
            <person name="Clavel T."/>
            <person name="Vogensen F.K."/>
        </authorList>
    </citation>
    <scope>NUCLEOTIDE SEQUENCE [LARGE SCALE GENOMIC DNA]</scope>
    <source>
        <strain evidence="2 3">WCA-9-b2</strain>
    </source>
</reference>
<protein>
    <recommendedName>
        <fullName evidence="4">ABC-2 family transporter protein</fullName>
    </recommendedName>
</protein>
<sequence>MKDNQSFYDFISAYPIVEAKDCVKQDTIKKAAELLSQQTKYVGAKQNFVLNQFKSISKVFWLIQFICFLLFLVNFTTTQRLKDIQILFLTIVPVMTFYILPELFKTQFYNMEEIEAVCFFSPFKTLAVKMTLVSSCNFLIIGIMSLAFGIYHQLDILELLCRGLIPFNISIALTIIVFDFIKVTSPYAMLSISAFLTLALIQMRNFSFLLDNTWLGVYFGSVLLILLAIGIMVIQFKHMEERCYGA</sequence>
<evidence type="ECO:0008006" key="4">
    <source>
        <dbReference type="Google" id="ProtNLM"/>
    </source>
</evidence>
<feature type="transmembrane region" description="Helical" evidence="1">
    <location>
        <begin position="84"/>
        <end position="101"/>
    </location>
</feature>
<dbReference type="EMBL" id="WUQX01000001">
    <property type="protein sequence ID" value="MXP75720.1"/>
    <property type="molecule type" value="Genomic_DNA"/>
</dbReference>
<keyword evidence="3" id="KW-1185">Reference proteome</keyword>
<evidence type="ECO:0000256" key="1">
    <source>
        <dbReference type="SAM" id="Phobius"/>
    </source>
</evidence>
<proteinExistence type="predicted"/>
<feature type="transmembrane region" description="Helical" evidence="1">
    <location>
        <begin position="215"/>
        <end position="236"/>
    </location>
</feature>
<keyword evidence="1" id="KW-0812">Transmembrane</keyword>
<dbReference type="AlphaFoldDB" id="A0A7X3MFX8"/>
<feature type="transmembrane region" description="Helical" evidence="1">
    <location>
        <begin position="59"/>
        <end position="77"/>
    </location>
</feature>
<feature type="transmembrane region" description="Helical" evidence="1">
    <location>
        <begin position="163"/>
        <end position="181"/>
    </location>
</feature>
<evidence type="ECO:0000313" key="2">
    <source>
        <dbReference type="EMBL" id="MXP75720.1"/>
    </source>
</evidence>
<name>A0A7X3MFX8_9FIRM</name>
<dbReference type="Proteomes" id="UP000460412">
    <property type="component" value="Unassembled WGS sequence"/>
</dbReference>
<gene>
    <name evidence="2" type="ORF">GN277_10080</name>
</gene>
<keyword evidence="1" id="KW-1133">Transmembrane helix</keyword>
<organism evidence="2 3">
    <name type="scientific">Sporofaciens musculi</name>
    <dbReference type="NCBI Taxonomy" id="2681861"/>
    <lineage>
        <taxon>Bacteria</taxon>
        <taxon>Bacillati</taxon>
        <taxon>Bacillota</taxon>
        <taxon>Clostridia</taxon>
        <taxon>Lachnospirales</taxon>
        <taxon>Lachnospiraceae</taxon>
        <taxon>Sporofaciens</taxon>
    </lineage>
</organism>
<feature type="transmembrane region" description="Helical" evidence="1">
    <location>
        <begin position="187"/>
        <end position="203"/>
    </location>
</feature>
<comment type="caution">
    <text evidence="2">The sequence shown here is derived from an EMBL/GenBank/DDBJ whole genome shotgun (WGS) entry which is preliminary data.</text>
</comment>
<feature type="transmembrane region" description="Helical" evidence="1">
    <location>
        <begin position="130"/>
        <end position="151"/>
    </location>
</feature>
<keyword evidence="1" id="KW-0472">Membrane</keyword>
<evidence type="ECO:0000313" key="3">
    <source>
        <dbReference type="Proteomes" id="UP000460412"/>
    </source>
</evidence>
<dbReference type="RefSeq" id="WP_159750924.1">
    <property type="nucleotide sequence ID" value="NZ_WUQX01000001.1"/>
</dbReference>